<keyword evidence="2" id="KW-1185">Reference proteome</keyword>
<dbReference type="RefSeq" id="WP_311700253.1">
    <property type="nucleotide sequence ID" value="NZ_JAVREY010000084.1"/>
</dbReference>
<dbReference type="Proteomes" id="UP001183809">
    <property type="component" value="Unassembled WGS sequence"/>
</dbReference>
<evidence type="ECO:0000313" key="1">
    <source>
        <dbReference type="EMBL" id="MDT0468809.1"/>
    </source>
</evidence>
<organism evidence="1 2">
    <name type="scientific">Streptomyces gibsoniae</name>
    <dbReference type="NCBI Taxonomy" id="3075529"/>
    <lineage>
        <taxon>Bacteria</taxon>
        <taxon>Bacillati</taxon>
        <taxon>Actinomycetota</taxon>
        <taxon>Actinomycetes</taxon>
        <taxon>Kitasatosporales</taxon>
        <taxon>Streptomycetaceae</taxon>
        <taxon>Streptomyces</taxon>
    </lineage>
</organism>
<evidence type="ECO:0000313" key="2">
    <source>
        <dbReference type="Proteomes" id="UP001183809"/>
    </source>
</evidence>
<dbReference type="EMBL" id="JAVREY010000084">
    <property type="protein sequence ID" value="MDT0468809.1"/>
    <property type="molecule type" value="Genomic_DNA"/>
</dbReference>
<accession>A0ABU2U6G0</accession>
<sequence>MPTSTPQARPTASPRTMFFVSTGDIDLYCGKYQAAVGPQE</sequence>
<reference evidence="2" key="1">
    <citation type="submission" date="2023-07" db="EMBL/GenBank/DDBJ databases">
        <title>30 novel species of actinomycetes from the DSMZ collection.</title>
        <authorList>
            <person name="Nouioui I."/>
        </authorList>
    </citation>
    <scope>NUCLEOTIDE SEQUENCE [LARGE SCALE GENOMIC DNA]</scope>
    <source>
        <strain evidence="2">DSM 41699</strain>
    </source>
</reference>
<comment type="caution">
    <text evidence="1">The sequence shown here is derived from an EMBL/GenBank/DDBJ whole genome shotgun (WGS) entry which is preliminary data.</text>
</comment>
<protein>
    <submittedName>
        <fullName evidence="1">Uncharacterized protein</fullName>
    </submittedName>
</protein>
<gene>
    <name evidence="1" type="ORF">RM764_38535</name>
</gene>
<proteinExistence type="predicted"/>
<name>A0ABU2U6G0_9ACTN</name>